<name>A0A068SIG4_9FUNG</name>
<dbReference type="InterPro" id="IPR009057">
    <property type="entry name" value="Homeodomain-like_sf"/>
</dbReference>
<sequence length="198" mass="22368">MVLIIFDYPTFLVYSPQRNKHVDNQYENMDVDEIAPSSTAFERYRYTAVDVQQASESSSSESSDEDGAMVDQNAPVLQSITANVRRFSENPMTNEIAVTNSEAPNAPAKQHRHVGPNLTEEHNKHILDMFMHNGLPVKRDAEYFQVSPKAVRNIKRKYQQNGNVVPKRKARTAPNKIMIKGVPLFASTSWIPTTALPH</sequence>
<keyword evidence="2" id="KW-1185">Reference proteome</keyword>
<evidence type="ECO:0000313" key="2">
    <source>
        <dbReference type="Proteomes" id="UP000027586"/>
    </source>
</evidence>
<reference evidence="1" key="1">
    <citation type="submission" date="2013-08" db="EMBL/GenBank/DDBJ databases">
        <title>Gene expansion shapes genome architecture in the human pathogen Lichtheimia corymbifera: an evolutionary genomics analysis in the ancient terrestrial Mucorales (Mucoromycotina).</title>
        <authorList>
            <person name="Schwartze V.U."/>
            <person name="Winter S."/>
            <person name="Shelest E."/>
            <person name="Marcet-Houben M."/>
            <person name="Horn F."/>
            <person name="Wehner S."/>
            <person name="Hoffmann K."/>
            <person name="Riege K."/>
            <person name="Sammeth M."/>
            <person name="Nowrousian M."/>
            <person name="Valiante V."/>
            <person name="Linde J."/>
            <person name="Jacobsen I.D."/>
            <person name="Marz M."/>
            <person name="Brakhage A.A."/>
            <person name="Gabaldon T."/>
            <person name="Bocker S."/>
            <person name="Voigt K."/>
        </authorList>
    </citation>
    <scope>NUCLEOTIDE SEQUENCE [LARGE SCALE GENOMIC DNA]</scope>
    <source>
        <strain evidence="1">FSU 9682</strain>
    </source>
</reference>
<dbReference type="Proteomes" id="UP000027586">
    <property type="component" value="Unassembled WGS sequence"/>
</dbReference>
<dbReference type="AlphaFoldDB" id="A0A068SIG4"/>
<evidence type="ECO:0000313" key="1">
    <source>
        <dbReference type="EMBL" id="CDH61151.1"/>
    </source>
</evidence>
<accession>A0A068SIG4</accession>
<dbReference type="SUPFAM" id="SSF46689">
    <property type="entry name" value="Homeodomain-like"/>
    <property type="match status" value="1"/>
</dbReference>
<comment type="caution">
    <text evidence="1">The sequence shown here is derived from an EMBL/GenBank/DDBJ whole genome shotgun (WGS) entry which is preliminary data.</text>
</comment>
<organism evidence="1 2">
    <name type="scientific">Lichtheimia corymbifera JMRC:FSU:9682</name>
    <dbReference type="NCBI Taxonomy" id="1263082"/>
    <lineage>
        <taxon>Eukaryota</taxon>
        <taxon>Fungi</taxon>
        <taxon>Fungi incertae sedis</taxon>
        <taxon>Mucoromycota</taxon>
        <taxon>Mucoromycotina</taxon>
        <taxon>Mucoromycetes</taxon>
        <taxon>Mucorales</taxon>
        <taxon>Lichtheimiaceae</taxon>
        <taxon>Lichtheimia</taxon>
    </lineage>
</organism>
<gene>
    <name evidence="1" type="ORF">LCOR_11930.1</name>
</gene>
<proteinExistence type="predicted"/>
<dbReference type="EMBL" id="CBTN010000144">
    <property type="protein sequence ID" value="CDH61151.1"/>
    <property type="molecule type" value="Genomic_DNA"/>
</dbReference>
<dbReference type="VEuPathDB" id="FungiDB:LCOR_11930.1"/>
<protein>
    <submittedName>
        <fullName evidence="1">Uncharacterized protein</fullName>
    </submittedName>
</protein>